<dbReference type="NCBIfam" id="TIGR01466">
    <property type="entry name" value="cobJ_cbiH"/>
    <property type="match status" value="1"/>
</dbReference>
<dbReference type="InterPro" id="IPR027417">
    <property type="entry name" value="P-loop_NTPase"/>
</dbReference>
<dbReference type="PANTHER" id="PTHR21343:SF1">
    <property type="entry name" value="COBYRIC ACID SYNTHASE"/>
    <property type="match status" value="1"/>
</dbReference>
<comment type="pathway">
    <text evidence="1 7">Cofactor biosynthesis; adenosylcobalamin biosynthesis.</text>
</comment>
<proteinExistence type="inferred from homology"/>
<feature type="active site" description="Nucleophile" evidence="7">
    <location>
        <position position="604"/>
    </location>
</feature>
<dbReference type="NCBIfam" id="NF001989">
    <property type="entry name" value="PRK00784.1"/>
    <property type="match status" value="1"/>
</dbReference>
<dbReference type="CDD" id="cd11646">
    <property type="entry name" value="Precorrin_3B_C17_MT"/>
    <property type="match status" value="1"/>
</dbReference>
<dbReference type="InterPro" id="IPR014777">
    <property type="entry name" value="4pyrrole_Mease_sub1"/>
</dbReference>
<reference evidence="11 12" key="1">
    <citation type="submission" date="2021-05" db="EMBL/GenBank/DDBJ databases">
        <title>The draft genome of Geobacter chapellei DSM 13688.</title>
        <authorList>
            <person name="Xu Z."/>
            <person name="Masuda Y."/>
            <person name="Itoh H."/>
            <person name="Senoo K."/>
        </authorList>
    </citation>
    <scope>NUCLEOTIDE SEQUENCE [LARGE SCALE GENOMIC DNA]</scope>
    <source>
        <strain evidence="11 12">DSM 13688</strain>
    </source>
</reference>
<dbReference type="CDD" id="cd01750">
    <property type="entry name" value="GATase1_CobQ"/>
    <property type="match status" value="1"/>
</dbReference>
<dbReference type="HAMAP" id="MF_00028">
    <property type="entry name" value="CobQ"/>
    <property type="match status" value="1"/>
</dbReference>
<feature type="domain" description="Tetrapyrrole methylase" evidence="8">
    <location>
        <begin position="4"/>
        <end position="217"/>
    </location>
</feature>
<evidence type="ECO:0000259" key="10">
    <source>
        <dbReference type="Pfam" id="PF07685"/>
    </source>
</evidence>
<feature type="active site" evidence="7">
    <location>
        <position position="716"/>
    </location>
</feature>
<feature type="domain" description="CobB/CobQ-like glutamine amidotransferase" evidence="10">
    <location>
        <begin position="529"/>
        <end position="723"/>
    </location>
</feature>
<dbReference type="EMBL" id="JAHDYS010000010">
    <property type="protein sequence ID" value="MBT1072465.1"/>
    <property type="molecule type" value="Genomic_DNA"/>
</dbReference>
<comment type="caution">
    <text evidence="11">The sequence shown here is derived from an EMBL/GenBank/DDBJ whole genome shotgun (WGS) entry which is preliminary data.</text>
</comment>
<dbReference type="Gene3D" id="3.30.950.10">
    <property type="entry name" value="Methyltransferase, Cobalt-precorrin-4 Transmethylase, Domain 2"/>
    <property type="match status" value="1"/>
</dbReference>
<accession>A0ABS5U9X7</accession>
<dbReference type="CDD" id="cd05389">
    <property type="entry name" value="CobQ_N"/>
    <property type="match status" value="1"/>
</dbReference>
<dbReference type="InterPro" id="IPR006363">
    <property type="entry name" value="Cbl_synth_CobJ/CibH_dom"/>
</dbReference>
<dbReference type="InterPro" id="IPR011698">
    <property type="entry name" value="GATase_3"/>
</dbReference>
<dbReference type="SUPFAM" id="SSF52540">
    <property type="entry name" value="P-loop containing nucleoside triphosphate hydrolases"/>
    <property type="match status" value="1"/>
</dbReference>
<dbReference type="InterPro" id="IPR033949">
    <property type="entry name" value="CobQ_GATase1"/>
</dbReference>
<gene>
    <name evidence="7" type="primary">cobQ</name>
    <name evidence="11" type="ORF">KJB30_11755</name>
</gene>
<comment type="similarity">
    <text evidence="7">Belongs to the CobB/CobQ family. CobQ subfamily.</text>
</comment>
<dbReference type="InterPro" id="IPR000878">
    <property type="entry name" value="4pyrrol_Mease"/>
</dbReference>
<sequence length="780" mass="85281">MASLTIIGNGPGDIDHLTAAARQAIAESTTIIGYDVYIDQIRPLLTNQSVISTSMMQEVERCRDAIRKARNGEKVCLISGGDAGIYGMAGLVYELLEMDAQNEEPSSPALEVQVIPGISALQAAASVLGAPLMHDFSVISLSDLLTPWDLIITRLEAAAKADFVVVIYNPRSKSRITQIEKARTIMLAARPPETPVGIVTNACRPGQSVIVTTLGQMLKHEINMSTLVIIGNSSSFVDRQGRMVTPRGYARKFKTSSEPAMESTKGAQPLAAPGAVMFCGTASDVGKSVITAGFCRYLVKRGFSVAPFKSQNMSLNSFVTPEGGEIGRAQAMQAQACDISPHTDMNPVLLKPNSDTGSQVVVQGRAVGNMNVREYDRYKPLAFEKVTESFDRLKQAYEFIVMEGAGSIAEINLRENDIANLKVALMARCPVILVADIDRGGVFAQIIGTIELLEPHEKALLRGIIINKFRGDPSILSSGIEFIEARTGVPVLGVLPWLPDLSLPAEDSVVLSNRSKVINILTGQKRLHIGILKLPRISNFTDFDPLQQEHDVVISYVEVPDQLTGLDMLIIPGSKSTIADLYFLMERGIYDAIADFKGRIVGICGGYQMLGRRVLDPNHVESSLQEATGLGLLPVETEILLDKETHQALAYLEEYGHQIAPDCNDVLSGYEIHMGTTTYMEEPHPFSRIFKRGKDDVVIHDGCVSSDGRIFGTYLHGLFDNNHFRETFLNSARRDKGMPLKLRDHIKPLHDPFDALADHMSQHLDMKQMLTICGLGNDLP</sequence>
<dbReference type="Proteomes" id="UP000784128">
    <property type="component" value="Unassembled WGS sequence"/>
</dbReference>
<dbReference type="SUPFAM" id="SSF53790">
    <property type="entry name" value="Tetrapyrrole methylase"/>
    <property type="match status" value="1"/>
</dbReference>
<feature type="domain" description="CobQ/CobB/MinD/ParA nucleotide binding" evidence="9">
    <location>
        <begin position="276"/>
        <end position="506"/>
    </location>
</feature>
<dbReference type="PROSITE" id="PS51274">
    <property type="entry name" value="GATASE_COBBQ"/>
    <property type="match status" value="1"/>
</dbReference>
<keyword evidence="3" id="KW-0489">Methyltransferase</keyword>
<evidence type="ECO:0000256" key="6">
    <source>
        <dbReference type="ARBA" id="ARBA00022962"/>
    </source>
</evidence>
<dbReference type="NCBIfam" id="TIGR00313">
    <property type="entry name" value="cobQ"/>
    <property type="match status" value="1"/>
</dbReference>
<evidence type="ECO:0000259" key="9">
    <source>
        <dbReference type="Pfam" id="PF01656"/>
    </source>
</evidence>
<dbReference type="InterPro" id="IPR035996">
    <property type="entry name" value="4pyrrol_Methylase_sf"/>
</dbReference>
<dbReference type="PANTHER" id="PTHR21343">
    <property type="entry name" value="DETHIOBIOTIN SYNTHETASE"/>
    <property type="match status" value="1"/>
</dbReference>
<dbReference type="InterPro" id="IPR002586">
    <property type="entry name" value="CobQ/CobB/MinD/ParA_Nub-bd_dom"/>
</dbReference>
<evidence type="ECO:0000256" key="5">
    <source>
        <dbReference type="ARBA" id="ARBA00022691"/>
    </source>
</evidence>
<comment type="function">
    <text evidence="7">Catalyzes amidations at positions B, D, E, and G on adenosylcobyrinic A,C-diamide. NH(2) groups are provided by glutamine, and one molecule of ATP is hydrogenolyzed for each amidation.</text>
</comment>
<name>A0ABS5U9X7_9BACT</name>
<dbReference type="InterPro" id="IPR029062">
    <property type="entry name" value="Class_I_gatase-like"/>
</dbReference>
<keyword evidence="6 7" id="KW-0315">Glutamine amidotransferase</keyword>
<dbReference type="Pfam" id="PF00590">
    <property type="entry name" value="TP_methylase"/>
    <property type="match status" value="1"/>
</dbReference>
<evidence type="ECO:0000256" key="3">
    <source>
        <dbReference type="ARBA" id="ARBA00022603"/>
    </source>
</evidence>
<dbReference type="Gene3D" id="3.40.1010.10">
    <property type="entry name" value="Cobalt-precorrin-4 Transmethylase, Domain 1"/>
    <property type="match status" value="1"/>
</dbReference>
<evidence type="ECO:0000313" key="11">
    <source>
        <dbReference type="EMBL" id="MBT1072465.1"/>
    </source>
</evidence>
<dbReference type="SUPFAM" id="SSF52317">
    <property type="entry name" value="Class I glutamine amidotransferase-like"/>
    <property type="match status" value="1"/>
</dbReference>
<evidence type="ECO:0000256" key="7">
    <source>
        <dbReference type="HAMAP-Rule" id="MF_00028"/>
    </source>
</evidence>
<evidence type="ECO:0000256" key="2">
    <source>
        <dbReference type="ARBA" id="ARBA00022573"/>
    </source>
</evidence>
<keyword evidence="4" id="KW-0808">Transferase</keyword>
<keyword evidence="12" id="KW-1185">Reference proteome</keyword>
<keyword evidence="5" id="KW-0949">S-adenosyl-L-methionine</keyword>
<dbReference type="InterPro" id="IPR047045">
    <property type="entry name" value="CobQ_N"/>
</dbReference>
<evidence type="ECO:0000256" key="4">
    <source>
        <dbReference type="ARBA" id="ARBA00022679"/>
    </source>
</evidence>
<dbReference type="Pfam" id="PF01656">
    <property type="entry name" value="CbiA"/>
    <property type="match status" value="1"/>
</dbReference>
<dbReference type="Gene3D" id="3.40.50.880">
    <property type="match status" value="1"/>
</dbReference>
<evidence type="ECO:0000313" key="12">
    <source>
        <dbReference type="Proteomes" id="UP000784128"/>
    </source>
</evidence>
<organism evidence="11 12">
    <name type="scientific">Pelotalea chapellei</name>
    <dbReference type="NCBI Taxonomy" id="44671"/>
    <lineage>
        <taxon>Bacteria</taxon>
        <taxon>Pseudomonadati</taxon>
        <taxon>Thermodesulfobacteriota</taxon>
        <taxon>Desulfuromonadia</taxon>
        <taxon>Geobacterales</taxon>
        <taxon>Geobacteraceae</taxon>
        <taxon>Pelotalea</taxon>
    </lineage>
</organism>
<dbReference type="Gene3D" id="3.40.50.300">
    <property type="entry name" value="P-loop containing nucleotide triphosphate hydrolases"/>
    <property type="match status" value="1"/>
</dbReference>
<dbReference type="RefSeq" id="WP_214299474.1">
    <property type="nucleotide sequence ID" value="NZ_JAHDYS010000010.1"/>
</dbReference>
<evidence type="ECO:0000256" key="1">
    <source>
        <dbReference type="ARBA" id="ARBA00004953"/>
    </source>
</evidence>
<evidence type="ECO:0000259" key="8">
    <source>
        <dbReference type="Pfam" id="PF00590"/>
    </source>
</evidence>
<dbReference type="InterPro" id="IPR014776">
    <property type="entry name" value="4pyrrole_Mease_sub2"/>
</dbReference>
<keyword evidence="2 7" id="KW-0169">Cobalamin biosynthesis</keyword>
<dbReference type="InterPro" id="IPR004459">
    <property type="entry name" value="CobQ_synth"/>
</dbReference>
<protein>
    <recommendedName>
        <fullName evidence="7">Cobyric acid synthase</fullName>
    </recommendedName>
</protein>
<dbReference type="Pfam" id="PF07685">
    <property type="entry name" value="GATase_3"/>
    <property type="match status" value="1"/>
</dbReference>